<accession>A0A165YWQ6</accession>
<dbReference type="PANTHER" id="PTHR37984">
    <property type="entry name" value="PROTEIN CBG26694"/>
    <property type="match status" value="1"/>
</dbReference>
<dbReference type="InterPro" id="IPR050951">
    <property type="entry name" value="Retrovirus_Pol_polyprotein"/>
</dbReference>
<dbReference type="Proteomes" id="UP000076798">
    <property type="component" value="Unassembled WGS sequence"/>
</dbReference>
<evidence type="ECO:0000313" key="2">
    <source>
        <dbReference type="Proteomes" id="UP000076798"/>
    </source>
</evidence>
<dbReference type="STRING" id="1314776.A0A165YWQ6"/>
<dbReference type="Gene3D" id="3.30.70.270">
    <property type="match status" value="1"/>
</dbReference>
<dbReference type="PANTHER" id="PTHR37984:SF5">
    <property type="entry name" value="PROTEIN NYNRIN-LIKE"/>
    <property type="match status" value="1"/>
</dbReference>
<dbReference type="InterPro" id="IPR043502">
    <property type="entry name" value="DNA/RNA_pol_sf"/>
</dbReference>
<dbReference type="AlphaFoldDB" id="A0A165YWQ6"/>
<name>A0A165YWQ6_9AGAM</name>
<feature type="non-terminal residue" evidence="1">
    <location>
        <position position="1"/>
    </location>
</feature>
<feature type="non-terminal residue" evidence="1">
    <location>
        <position position="88"/>
    </location>
</feature>
<gene>
    <name evidence="1" type="ORF">SISSUDRAFT_969696</name>
</gene>
<evidence type="ECO:0000313" key="1">
    <source>
        <dbReference type="EMBL" id="KZT33691.1"/>
    </source>
</evidence>
<reference evidence="1 2" key="1">
    <citation type="journal article" date="2016" name="Mol. Biol. Evol.">
        <title>Comparative Genomics of Early-Diverging Mushroom-Forming Fungi Provides Insights into the Origins of Lignocellulose Decay Capabilities.</title>
        <authorList>
            <person name="Nagy L.G."/>
            <person name="Riley R."/>
            <person name="Tritt A."/>
            <person name="Adam C."/>
            <person name="Daum C."/>
            <person name="Floudas D."/>
            <person name="Sun H."/>
            <person name="Yadav J.S."/>
            <person name="Pangilinan J."/>
            <person name="Larsson K.H."/>
            <person name="Matsuura K."/>
            <person name="Barry K."/>
            <person name="Labutti K."/>
            <person name="Kuo R."/>
            <person name="Ohm R.A."/>
            <person name="Bhattacharya S.S."/>
            <person name="Shirouzu T."/>
            <person name="Yoshinaga Y."/>
            <person name="Martin F.M."/>
            <person name="Grigoriev I.V."/>
            <person name="Hibbett D.S."/>
        </authorList>
    </citation>
    <scope>NUCLEOTIDE SEQUENCE [LARGE SCALE GENOMIC DNA]</scope>
    <source>
        <strain evidence="1 2">HHB10207 ss-3</strain>
    </source>
</reference>
<sequence>YLDDLFCFGETIELHDKSVFTVFRILKRNELYLSLPKINLLPPSYYALGSVLDRKGIKLDPHKVDNILKWKTPSNRQLLMEFIGAVGY</sequence>
<dbReference type="OrthoDB" id="1750432at2759"/>
<organism evidence="1 2">
    <name type="scientific">Sistotremastrum suecicum HHB10207 ss-3</name>
    <dbReference type="NCBI Taxonomy" id="1314776"/>
    <lineage>
        <taxon>Eukaryota</taxon>
        <taxon>Fungi</taxon>
        <taxon>Dikarya</taxon>
        <taxon>Basidiomycota</taxon>
        <taxon>Agaricomycotina</taxon>
        <taxon>Agaricomycetes</taxon>
        <taxon>Sistotremastrales</taxon>
        <taxon>Sistotremastraceae</taxon>
        <taxon>Sistotremastrum</taxon>
    </lineage>
</organism>
<protein>
    <recommendedName>
        <fullName evidence="3">DNA/RNA polymerase</fullName>
    </recommendedName>
</protein>
<evidence type="ECO:0008006" key="3">
    <source>
        <dbReference type="Google" id="ProtNLM"/>
    </source>
</evidence>
<keyword evidence="2" id="KW-1185">Reference proteome</keyword>
<dbReference type="SUPFAM" id="SSF56672">
    <property type="entry name" value="DNA/RNA polymerases"/>
    <property type="match status" value="1"/>
</dbReference>
<dbReference type="EMBL" id="KV428225">
    <property type="protein sequence ID" value="KZT33691.1"/>
    <property type="molecule type" value="Genomic_DNA"/>
</dbReference>
<dbReference type="InterPro" id="IPR043128">
    <property type="entry name" value="Rev_trsase/Diguanyl_cyclase"/>
</dbReference>
<proteinExistence type="predicted"/>